<reference evidence="5" key="1">
    <citation type="submission" date="2016-09" db="EMBL/GenBank/DDBJ databases">
        <title>Draft genome sequence of a novel species of the family Streptococcaceae isolated from flowers.</title>
        <authorList>
            <person name="Chuah L.-O."/>
            <person name="Yap K.-P."/>
            <person name="Thong K.L."/>
            <person name="Liong M.T."/>
            <person name="Ahmad R."/>
            <person name="Rusul G."/>
        </authorList>
    </citation>
    <scope>NUCLEOTIDE SEQUENCE [LARGE SCALE GENOMIC DNA]</scope>
    <source>
        <strain evidence="5">HibF3</strain>
    </source>
</reference>
<feature type="domain" description="Choice-of-anchor A" evidence="3">
    <location>
        <begin position="50"/>
        <end position="332"/>
    </location>
</feature>
<dbReference type="Proteomes" id="UP000177273">
    <property type="component" value="Unassembled WGS sequence"/>
</dbReference>
<name>A0A9Q5JIM9_9LACT</name>
<feature type="chain" id="PRO_5040385955" description="Choice-of-anchor A domain-containing protein" evidence="2">
    <location>
        <begin position="28"/>
        <end position="621"/>
    </location>
</feature>
<keyword evidence="2" id="KW-0732">Signal</keyword>
<feature type="region of interest" description="Disordered" evidence="1">
    <location>
        <begin position="331"/>
        <end position="621"/>
    </location>
</feature>
<evidence type="ECO:0000313" key="4">
    <source>
        <dbReference type="EMBL" id="OFI47827.1"/>
    </source>
</evidence>
<sequence>MGKISKIMATAVLLAPTVISCSNLVQAESAITDVVQEQGQFVFSISTSIESYNGVILGNHTVNSADNEGATIVIGDIIANNGFTYGGAGSGASNIIGTPSIPENVPALVLGGNVIENTPSEIIIERNGYASCKNTEDLFPNRNIFHLKHGAHRKKTKQKLKYFFNMIVSQSEQIATDIEGLVSDTQANSYGTAEAASNNLSKSPTNDRVLVVNDNSDTFNIRDLYLKSDVLNAYDKIIFKSSASTVNIGAGAILLDNTVVDTGAPYGSPHNLLMQKIAKKVNWFFPNATQINTRAYGILGDVYAPSATFTANGGSLNGRLITYNLEQSGGFELHNFNTPPKDIPQEPTPSEPIDETSSSEPTTETSSSEPTTETSSSEPTTDTSSSEPTESTEQSKSSTSSTVTSSKPVESSVSTNSNSSSTQPSSKPTESTEQSKSSTSSAASSSKPVESSVSTSSNSSSTQSSSKPIEGTEESKSSTSSTVTSSKPVESSVSTSSNSSFTQSSSKPVESSKEESKSSNSSTVPSSKPVESSVTTSSNSSSTQSSSKPTESTEQSKSSTSSAASSSKPVESSVSTSSNSSSTQPSSEPTESTEESKSSTSSTVPSSKPVESSVTISSNSS</sequence>
<dbReference type="AlphaFoldDB" id="A0A9Q5JIM9"/>
<feature type="compositionally biased region" description="Low complexity" evidence="1">
    <location>
        <begin position="598"/>
        <end position="621"/>
    </location>
</feature>
<feature type="compositionally biased region" description="Low complexity" evidence="1">
    <location>
        <begin position="355"/>
        <end position="468"/>
    </location>
</feature>
<dbReference type="EMBL" id="MKIQ01000003">
    <property type="protein sequence ID" value="OFI47827.1"/>
    <property type="molecule type" value="Genomic_DNA"/>
</dbReference>
<dbReference type="PROSITE" id="PS51257">
    <property type="entry name" value="PROKAR_LIPOPROTEIN"/>
    <property type="match status" value="1"/>
</dbReference>
<comment type="caution">
    <text evidence="4">The sequence shown here is derived from an EMBL/GenBank/DDBJ whole genome shotgun (WGS) entry which is preliminary data.</text>
</comment>
<evidence type="ECO:0000256" key="1">
    <source>
        <dbReference type="SAM" id="MobiDB-lite"/>
    </source>
</evidence>
<feature type="non-terminal residue" evidence="4">
    <location>
        <position position="621"/>
    </location>
</feature>
<dbReference type="RefSeq" id="WP_070787225.1">
    <property type="nucleotide sequence ID" value="NZ_MKIQ01000003.1"/>
</dbReference>
<proteinExistence type="predicted"/>
<accession>A0A9Q5JIM9</accession>
<evidence type="ECO:0000313" key="5">
    <source>
        <dbReference type="Proteomes" id="UP000177273"/>
    </source>
</evidence>
<protein>
    <recommendedName>
        <fullName evidence="3">Choice-of-anchor A domain-containing protein</fullName>
    </recommendedName>
</protein>
<dbReference type="OrthoDB" id="2259155at2"/>
<evidence type="ECO:0000259" key="3">
    <source>
        <dbReference type="Pfam" id="PF20597"/>
    </source>
</evidence>
<evidence type="ECO:0000256" key="2">
    <source>
        <dbReference type="SAM" id="SignalP"/>
    </source>
</evidence>
<keyword evidence="5" id="KW-1185">Reference proteome</keyword>
<dbReference type="InterPro" id="IPR026588">
    <property type="entry name" value="Choice_anch_A"/>
</dbReference>
<organism evidence="4 5">
    <name type="scientific">Floricoccus penangensis</name>
    <dbReference type="NCBI Taxonomy" id="1859475"/>
    <lineage>
        <taxon>Bacteria</taxon>
        <taxon>Bacillati</taxon>
        <taxon>Bacillota</taxon>
        <taxon>Bacilli</taxon>
        <taxon>Lactobacillales</taxon>
        <taxon>Streptococcaceae</taxon>
        <taxon>Floricoccus</taxon>
    </lineage>
</organism>
<gene>
    <name evidence="4" type="ORF">BG262_09050</name>
</gene>
<dbReference type="Pfam" id="PF20597">
    <property type="entry name" value="pAdhesive_15"/>
    <property type="match status" value="1"/>
</dbReference>
<feature type="compositionally biased region" description="Low complexity" evidence="1">
    <location>
        <begin position="477"/>
        <end position="509"/>
    </location>
</feature>
<feature type="signal peptide" evidence="2">
    <location>
        <begin position="1"/>
        <end position="27"/>
    </location>
</feature>
<feature type="compositionally biased region" description="Low complexity" evidence="1">
    <location>
        <begin position="518"/>
        <end position="590"/>
    </location>
</feature>
<dbReference type="NCBIfam" id="TIGR04215">
    <property type="entry name" value="choice_anch_A"/>
    <property type="match status" value="1"/>
</dbReference>